<keyword evidence="2" id="KW-1185">Reference proteome</keyword>
<reference evidence="1 2" key="2">
    <citation type="journal article" date="2015" name="Stand. Genomic Sci.">
        <title>High quality draft genomic sequence of Flavobacterium enshiense DK69(T) and comparison among Flavobacterium genomes.</title>
        <authorList>
            <person name="Zeng Z."/>
            <person name="Chen C."/>
            <person name="Du H."/>
            <person name="Wang G."/>
            <person name="Li M."/>
        </authorList>
    </citation>
    <scope>NUCLEOTIDE SEQUENCE [LARGE SCALE GENOMIC DNA]</scope>
    <source>
        <strain evidence="1 2">DK69</strain>
    </source>
</reference>
<reference evidence="2" key="1">
    <citation type="submission" date="2013-09" db="EMBL/GenBank/DDBJ databases">
        <authorList>
            <person name="Zeng Z."/>
            <person name="Chen C."/>
        </authorList>
    </citation>
    <scope>NUCLEOTIDE SEQUENCE [LARGE SCALE GENOMIC DNA]</scope>
    <source>
        <strain evidence="2">DK69</strain>
    </source>
</reference>
<accession>V6S0N3</accession>
<comment type="caution">
    <text evidence="1">The sequence shown here is derived from an EMBL/GenBank/DDBJ whole genome shotgun (WGS) entry which is preliminary data.</text>
</comment>
<dbReference type="OrthoDB" id="764324at2"/>
<evidence type="ECO:0000313" key="1">
    <source>
        <dbReference type="EMBL" id="KGO93124.1"/>
    </source>
</evidence>
<evidence type="ECO:0000313" key="2">
    <source>
        <dbReference type="Proteomes" id="UP000030149"/>
    </source>
</evidence>
<dbReference type="AlphaFoldDB" id="V6S0N3"/>
<dbReference type="Proteomes" id="UP000030149">
    <property type="component" value="Unassembled WGS sequence"/>
</dbReference>
<protein>
    <submittedName>
        <fullName evidence="1">Uncharacterized protein</fullName>
    </submittedName>
</protein>
<dbReference type="EMBL" id="JRLZ01000021">
    <property type="protein sequence ID" value="KGO93124.1"/>
    <property type="molecule type" value="Genomic_DNA"/>
</dbReference>
<dbReference type="PATRIC" id="fig|1107311.3.peg.3018"/>
<dbReference type="RefSeq" id="WP_023575005.1">
    <property type="nucleotide sequence ID" value="NZ_AVCS01000032.1"/>
</dbReference>
<organism evidence="1 2">
    <name type="scientific">Flavobacterium enshiense DK69</name>
    <dbReference type="NCBI Taxonomy" id="1107311"/>
    <lineage>
        <taxon>Bacteria</taxon>
        <taxon>Pseudomonadati</taxon>
        <taxon>Bacteroidota</taxon>
        <taxon>Flavobacteriia</taxon>
        <taxon>Flavobacteriales</taxon>
        <taxon>Flavobacteriaceae</taxon>
        <taxon>Flavobacterium</taxon>
    </lineage>
</organism>
<dbReference type="STRING" id="1107311.Q767_15215"/>
<proteinExistence type="predicted"/>
<sequence length="117" mass="13338">MEQFREAIIRNSYILGEGAEGIYSDITIAIKNSNKSNLTFGENIELKNSEVLKKIEMQFQNKWIDEYHNKGIFFEIKILNIGIDKSGRKYAIENSVNGVMHEALTKIGILTPQIFGL</sequence>
<gene>
    <name evidence="1" type="ORF">Q767_15215</name>
</gene>
<name>V6S0N3_9FLAO</name>